<dbReference type="Gene3D" id="1.10.1740.10">
    <property type="match status" value="1"/>
</dbReference>
<dbReference type="Gene3D" id="1.10.10.10">
    <property type="entry name" value="Winged helix-like DNA-binding domain superfamily/Winged helix DNA-binding domain"/>
    <property type="match status" value="1"/>
</dbReference>
<feature type="domain" description="RNA polymerase sigma factor 70 region 4 type 2" evidence="6">
    <location>
        <begin position="124"/>
        <end position="175"/>
    </location>
</feature>
<dbReference type="InterPro" id="IPR013325">
    <property type="entry name" value="RNA_pol_sigma_r2"/>
</dbReference>
<evidence type="ECO:0000259" key="5">
    <source>
        <dbReference type="Pfam" id="PF04542"/>
    </source>
</evidence>
<dbReference type="Proteomes" id="UP000245812">
    <property type="component" value="Unassembled WGS sequence"/>
</dbReference>
<keyword evidence="8" id="KW-1185">Reference proteome</keyword>
<keyword evidence="4" id="KW-0804">Transcription</keyword>
<organism evidence="7 8">
    <name type="scientific">Fulvimonas soli</name>
    <dbReference type="NCBI Taxonomy" id="155197"/>
    <lineage>
        <taxon>Bacteria</taxon>
        <taxon>Pseudomonadati</taxon>
        <taxon>Pseudomonadota</taxon>
        <taxon>Gammaproteobacteria</taxon>
        <taxon>Lysobacterales</taxon>
        <taxon>Rhodanobacteraceae</taxon>
        <taxon>Fulvimonas</taxon>
    </lineage>
</organism>
<accession>A0A316HJZ3</accession>
<gene>
    <name evidence="7" type="ORF">C7456_12124</name>
</gene>
<proteinExistence type="inferred from homology"/>
<dbReference type="CDD" id="cd06171">
    <property type="entry name" value="Sigma70_r4"/>
    <property type="match status" value="1"/>
</dbReference>
<reference evidence="7 8" key="1">
    <citation type="submission" date="2018-05" db="EMBL/GenBank/DDBJ databases">
        <title>Genomic Encyclopedia of Type Strains, Phase IV (KMG-IV): sequencing the most valuable type-strain genomes for metagenomic binning, comparative biology and taxonomic classification.</title>
        <authorList>
            <person name="Goeker M."/>
        </authorList>
    </citation>
    <scope>NUCLEOTIDE SEQUENCE [LARGE SCALE GENOMIC DNA]</scope>
    <source>
        <strain evidence="7 8">DSM 14263</strain>
    </source>
</reference>
<protein>
    <submittedName>
        <fullName evidence="7">RNA polymerase sigma-70 factor (ECF subfamily)</fullName>
    </submittedName>
</protein>
<dbReference type="AlphaFoldDB" id="A0A316HJZ3"/>
<comment type="similarity">
    <text evidence="1">Belongs to the sigma-70 factor family. ECF subfamily.</text>
</comment>
<dbReference type="SUPFAM" id="SSF88946">
    <property type="entry name" value="Sigma2 domain of RNA polymerase sigma factors"/>
    <property type="match status" value="1"/>
</dbReference>
<evidence type="ECO:0000256" key="3">
    <source>
        <dbReference type="ARBA" id="ARBA00023082"/>
    </source>
</evidence>
<dbReference type="Pfam" id="PF08281">
    <property type="entry name" value="Sigma70_r4_2"/>
    <property type="match status" value="1"/>
</dbReference>
<dbReference type="InterPro" id="IPR007627">
    <property type="entry name" value="RNA_pol_sigma70_r2"/>
</dbReference>
<sequence length="188" mass="21623">MGLSTIERERRAPLPATRTDFEVFVRGQRDTLVRLLRRRVPCEEDAQDLAQESLERLMRYRTHAPESWARLLYRIAVNALNDRLRRARARGDAQYLSLDEAALDLPSTDLDHEQQVAQRQELVLLQRALLGLPPRCREVYLLNRIEGMSYTQIAAHLGISVKAVEKHVGKALKLLRERLAPIDKEVAP</sequence>
<dbReference type="InterPro" id="IPR014284">
    <property type="entry name" value="RNA_pol_sigma-70_dom"/>
</dbReference>
<dbReference type="GO" id="GO:0003677">
    <property type="term" value="F:DNA binding"/>
    <property type="evidence" value="ECO:0007669"/>
    <property type="project" value="InterPro"/>
</dbReference>
<dbReference type="EMBL" id="QGHC01000021">
    <property type="protein sequence ID" value="PWK81547.1"/>
    <property type="molecule type" value="Genomic_DNA"/>
</dbReference>
<evidence type="ECO:0000313" key="7">
    <source>
        <dbReference type="EMBL" id="PWK81547.1"/>
    </source>
</evidence>
<evidence type="ECO:0000256" key="2">
    <source>
        <dbReference type="ARBA" id="ARBA00023015"/>
    </source>
</evidence>
<keyword evidence="2" id="KW-0805">Transcription regulation</keyword>
<dbReference type="InterPro" id="IPR039425">
    <property type="entry name" value="RNA_pol_sigma-70-like"/>
</dbReference>
<dbReference type="OrthoDB" id="9797134at2"/>
<keyword evidence="3" id="KW-0731">Sigma factor</keyword>
<dbReference type="NCBIfam" id="TIGR02937">
    <property type="entry name" value="sigma70-ECF"/>
    <property type="match status" value="1"/>
</dbReference>
<dbReference type="GO" id="GO:0006352">
    <property type="term" value="P:DNA-templated transcription initiation"/>
    <property type="evidence" value="ECO:0007669"/>
    <property type="project" value="InterPro"/>
</dbReference>
<dbReference type="PANTHER" id="PTHR43133:SF63">
    <property type="entry name" value="RNA POLYMERASE SIGMA FACTOR FECI-RELATED"/>
    <property type="match status" value="1"/>
</dbReference>
<evidence type="ECO:0000256" key="1">
    <source>
        <dbReference type="ARBA" id="ARBA00010641"/>
    </source>
</evidence>
<dbReference type="InterPro" id="IPR013324">
    <property type="entry name" value="RNA_pol_sigma_r3/r4-like"/>
</dbReference>
<evidence type="ECO:0000313" key="8">
    <source>
        <dbReference type="Proteomes" id="UP000245812"/>
    </source>
</evidence>
<dbReference type="Pfam" id="PF04542">
    <property type="entry name" value="Sigma70_r2"/>
    <property type="match status" value="1"/>
</dbReference>
<dbReference type="PANTHER" id="PTHR43133">
    <property type="entry name" value="RNA POLYMERASE ECF-TYPE SIGMA FACTO"/>
    <property type="match status" value="1"/>
</dbReference>
<feature type="domain" description="RNA polymerase sigma-70 region 2" evidence="5">
    <location>
        <begin position="29"/>
        <end position="89"/>
    </location>
</feature>
<dbReference type="SUPFAM" id="SSF88659">
    <property type="entry name" value="Sigma3 and sigma4 domains of RNA polymerase sigma factors"/>
    <property type="match status" value="1"/>
</dbReference>
<dbReference type="GO" id="GO:0016987">
    <property type="term" value="F:sigma factor activity"/>
    <property type="evidence" value="ECO:0007669"/>
    <property type="project" value="UniProtKB-KW"/>
</dbReference>
<name>A0A316HJZ3_9GAMM</name>
<comment type="caution">
    <text evidence="7">The sequence shown here is derived from an EMBL/GenBank/DDBJ whole genome shotgun (WGS) entry which is preliminary data.</text>
</comment>
<evidence type="ECO:0000259" key="6">
    <source>
        <dbReference type="Pfam" id="PF08281"/>
    </source>
</evidence>
<evidence type="ECO:0000256" key="4">
    <source>
        <dbReference type="ARBA" id="ARBA00023163"/>
    </source>
</evidence>
<dbReference type="InterPro" id="IPR013249">
    <property type="entry name" value="RNA_pol_sigma70_r4_t2"/>
</dbReference>
<dbReference type="InterPro" id="IPR036388">
    <property type="entry name" value="WH-like_DNA-bd_sf"/>
</dbReference>